<reference evidence="1 2" key="1">
    <citation type="submission" date="2019-04" db="EMBL/GenBank/DDBJ databases">
        <title>Isachenkonia alkalipeptolytica gen. nov. sp. nov. a new anaerobic, alkiliphilic organothrophic bacterium capable to reduce synthesized ferrihydrite isolated from a soda lake.</title>
        <authorList>
            <person name="Toshchakov S.V."/>
            <person name="Zavarzina D.G."/>
            <person name="Zhilina T.N."/>
            <person name="Kostrikina N.A."/>
            <person name="Kublanov I.V."/>
        </authorList>
    </citation>
    <scope>NUCLEOTIDE SEQUENCE [LARGE SCALE GENOMIC DNA]</scope>
    <source>
        <strain evidence="1 2">Z-1701</strain>
    </source>
</reference>
<dbReference type="RefSeq" id="WP_160718508.1">
    <property type="nucleotide sequence ID" value="NZ_SUMG01000001.1"/>
</dbReference>
<protein>
    <submittedName>
        <fullName evidence="1">Heme-binding protein</fullName>
    </submittedName>
</protein>
<evidence type="ECO:0000313" key="2">
    <source>
        <dbReference type="Proteomes" id="UP000449710"/>
    </source>
</evidence>
<name>A0AA43XI21_9CLOT</name>
<accession>A0AA43XI21</accession>
<organism evidence="1 2">
    <name type="scientific">Isachenkonia alkalipeptolytica</name>
    <dbReference type="NCBI Taxonomy" id="2565777"/>
    <lineage>
        <taxon>Bacteria</taxon>
        <taxon>Bacillati</taxon>
        <taxon>Bacillota</taxon>
        <taxon>Clostridia</taxon>
        <taxon>Eubacteriales</taxon>
        <taxon>Clostridiaceae</taxon>
        <taxon>Isachenkonia</taxon>
    </lineage>
</organism>
<dbReference type="SUPFAM" id="SSF55136">
    <property type="entry name" value="Probable bacterial effector-binding domain"/>
    <property type="match status" value="1"/>
</dbReference>
<dbReference type="PANTHER" id="PTHR11220">
    <property type="entry name" value="HEME-BINDING PROTEIN-RELATED"/>
    <property type="match status" value="1"/>
</dbReference>
<dbReference type="AlphaFoldDB" id="A0AA43XI21"/>
<keyword evidence="2" id="KW-1185">Reference proteome</keyword>
<proteinExistence type="predicted"/>
<dbReference type="PANTHER" id="PTHR11220:SF1">
    <property type="entry name" value="HEME-BINDING PROTEIN 2"/>
    <property type="match status" value="1"/>
</dbReference>
<sequence length="170" mass="19804">MGYYERPEYEVVLTDKPFELRDYKKFFMVTYFSKEDPKSSEGFRTIFNYISDKNEEKTKISMTVPVIEGKNEEGYRMSFVVPKRFGSNPPKPVDARLTITKMEGGRYAVILYRGTSNSKLEKEKEKLLLDWMKEKNLPVEGSAKVAFFNPPFIPGAFKHNEVMIRVKDEG</sequence>
<dbReference type="Pfam" id="PF04832">
    <property type="entry name" value="SOUL"/>
    <property type="match status" value="1"/>
</dbReference>
<dbReference type="Proteomes" id="UP000449710">
    <property type="component" value="Unassembled WGS sequence"/>
</dbReference>
<dbReference type="EMBL" id="SUMG01000001">
    <property type="protein sequence ID" value="NBG87218.1"/>
    <property type="molecule type" value="Genomic_DNA"/>
</dbReference>
<evidence type="ECO:0000313" key="1">
    <source>
        <dbReference type="EMBL" id="NBG87218.1"/>
    </source>
</evidence>
<dbReference type="InterPro" id="IPR006917">
    <property type="entry name" value="SOUL_heme-bd"/>
</dbReference>
<dbReference type="InterPro" id="IPR011256">
    <property type="entry name" value="Reg_factor_effector_dom_sf"/>
</dbReference>
<dbReference type="Gene3D" id="3.20.80.10">
    <property type="entry name" value="Regulatory factor, effector binding domain"/>
    <property type="match status" value="1"/>
</dbReference>
<gene>
    <name evidence="1" type="ORF">ISALK_01760</name>
</gene>
<comment type="caution">
    <text evidence="1">The sequence shown here is derived from an EMBL/GenBank/DDBJ whole genome shotgun (WGS) entry which is preliminary data.</text>
</comment>